<evidence type="ECO:0000256" key="6">
    <source>
        <dbReference type="ARBA" id="ARBA00022840"/>
    </source>
</evidence>
<accession>A0A0D1YKW6</accession>
<comment type="catalytic activity">
    <reaction evidence="7">
        <text>L-threonyl-[protein] + ATP = O-phospho-L-threonyl-[protein] + ADP + H(+)</text>
        <dbReference type="Rhea" id="RHEA:46608"/>
        <dbReference type="Rhea" id="RHEA-COMP:11060"/>
        <dbReference type="Rhea" id="RHEA-COMP:11605"/>
        <dbReference type="ChEBI" id="CHEBI:15378"/>
        <dbReference type="ChEBI" id="CHEBI:30013"/>
        <dbReference type="ChEBI" id="CHEBI:30616"/>
        <dbReference type="ChEBI" id="CHEBI:61977"/>
        <dbReference type="ChEBI" id="CHEBI:456216"/>
        <dbReference type="EC" id="2.7.11.1"/>
    </reaction>
</comment>
<dbReference type="HOGENOM" id="CLU_000288_81_1_1"/>
<dbReference type="AlphaFoldDB" id="A0A0D1YKW6"/>
<dbReference type="EC" id="2.7.11.1" evidence="1"/>
<keyword evidence="2" id="KW-0723">Serine/threonine-protein kinase</keyword>
<evidence type="ECO:0000256" key="7">
    <source>
        <dbReference type="ARBA" id="ARBA00047899"/>
    </source>
</evidence>
<dbReference type="PROSITE" id="PS50011">
    <property type="entry name" value="PROTEIN_KINASE_DOM"/>
    <property type="match status" value="1"/>
</dbReference>
<dbReference type="PANTHER" id="PTHR47634:SF9">
    <property type="entry name" value="PROTEIN KINASE DOMAIN-CONTAINING PROTEIN-RELATED"/>
    <property type="match status" value="1"/>
</dbReference>
<reference evidence="10 11" key="1">
    <citation type="submission" date="2015-01" db="EMBL/GenBank/DDBJ databases">
        <title>The Genome Sequence of Exophiala spinifera CBS89968.</title>
        <authorList>
            <consortium name="The Broad Institute Genomics Platform"/>
            <person name="Cuomo C."/>
            <person name="de Hoog S."/>
            <person name="Gorbushina A."/>
            <person name="Stielow B."/>
            <person name="Teixiera M."/>
            <person name="Abouelleil A."/>
            <person name="Chapman S.B."/>
            <person name="Priest M."/>
            <person name="Young S.K."/>
            <person name="Wortman J."/>
            <person name="Nusbaum C."/>
            <person name="Birren B."/>
        </authorList>
    </citation>
    <scope>NUCLEOTIDE SEQUENCE [LARGE SCALE GENOMIC DNA]</scope>
    <source>
        <strain evidence="10 11">CBS 89968</strain>
    </source>
</reference>
<dbReference type="STRING" id="91928.A0A0D1YKW6"/>
<feature type="domain" description="Protein kinase" evidence="9">
    <location>
        <begin position="1"/>
        <end position="368"/>
    </location>
</feature>
<dbReference type="GO" id="GO:0004674">
    <property type="term" value="F:protein serine/threonine kinase activity"/>
    <property type="evidence" value="ECO:0007669"/>
    <property type="project" value="UniProtKB-KW"/>
</dbReference>
<keyword evidence="5" id="KW-0418">Kinase</keyword>
<keyword evidence="4" id="KW-0547">Nucleotide-binding</keyword>
<organism evidence="10 11">
    <name type="scientific">Exophiala spinifera</name>
    <dbReference type="NCBI Taxonomy" id="91928"/>
    <lineage>
        <taxon>Eukaryota</taxon>
        <taxon>Fungi</taxon>
        <taxon>Dikarya</taxon>
        <taxon>Ascomycota</taxon>
        <taxon>Pezizomycotina</taxon>
        <taxon>Eurotiomycetes</taxon>
        <taxon>Chaetothyriomycetidae</taxon>
        <taxon>Chaetothyriales</taxon>
        <taxon>Herpotrichiellaceae</taxon>
        <taxon>Exophiala</taxon>
    </lineage>
</organism>
<protein>
    <recommendedName>
        <fullName evidence="1">non-specific serine/threonine protein kinase</fullName>
        <ecNumber evidence="1">2.7.11.1</ecNumber>
    </recommendedName>
</protein>
<dbReference type="PANTHER" id="PTHR47634">
    <property type="entry name" value="PROTEIN KINASE DOMAIN-CONTAINING PROTEIN-RELATED"/>
    <property type="match status" value="1"/>
</dbReference>
<evidence type="ECO:0000259" key="9">
    <source>
        <dbReference type="PROSITE" id="PS50011"/>
    </source>
</evidence>
<evidence type="ECO:0000256" key="8">
    <source>
        <dbReference type="ARBA" id="ARBA00048679"/>
    </source>
</evidence>
<sequence>MTHVTSTQPASEMYSMTDISWRRNLAMEAAPQWKWLKDQYCAVKIKANIPSPAHETAPEELEILRHITNINSSREGREFIRHLLDSFTIPGQSGYHQCLVFEPLREPPWLYQRRFVGDVLPMEMVKIILQMALQGLDYLHSECHVIHTDLKPDNIMVKLEDQSILERDAEDEFRHPLPQKSCEDGRVIYLARNDYGRFRGPVGVIRISDFDLAVFGGRGLHKGCIQADLYRAPEVILDAGYTYSADIWSLGVMLWDLLEGRSLIKSNVPKEGQKYEYDDQRHLALITALLGDPPQTLLTHGDRTSLFYNKDGRLHQPDLIPPAFSFETTIASLDGEEKRLFIAFVQKMIRWLPGERSTAKDLLKDPWLYTGLSGD</sequence>
<dbReference type="SUPFAM" id="SSF56112">
    <property type="entry name" value="Protein kinase-like (PK-like)"/>
    <property type="match status" value="1"/>
</dbReference>
<dbReference type="Proteomes" id="UP000053328">
    <property type="component" value="Unassembled WGS sequence"/>
</dbReference>
<gene>
    <name evidence="10" type="ORF">PV08_05715</name>
</gene>
<name>A0A0D1YKW6_9EURO</name>
<evidence type="ECO:0000313" key="10">
    <source>
        <dbReference type="EMBL" id="KIW15666.1"/>
    </source>
</evidence>
<dbReference type="SMART" id="SM00220">
    <property type="entry name" value="S_TKc"/>
    <property type="match status" value="1"/>
</dbReference>
<dbReference type="GO" id="GO:0000245">
    <property type="term" value="P:spliceosomal complex assembly"/>
    <property type="evidence" value="ECO:0007669"/>
    <property type="project" value="TreeGrafter"/>
</dbReference>
<dbReference type="RefSeq" id="XP_016235882.1">
    <property type="nucleotide sequence ID" value="XM_016380055.1"/>
</dbReference>
<evidence type="ECO:0000313" key="11">
    <source>
        <dbReference type="Proteomes" id="UP000053328"/>
    </source>
</evidence>
<keyword evidence="6" id="KW-0067">ATP-binding</keyword>
<dbReference type="InterPro" id="IPR011009">
    <property type="entry name" value="Kinase-like_dom_sf"/>
</dbReference>
<dbReference type="GO" id="GO:0005524">
    <property type="term" value="F:ATP binding"/>
    <property type="evidence" value="ECO:0007669"/>
    <property type="project" value="UniProtKB-KW"/>
</dbReference>
<dbReference type="PROSITE" id="PS00108">
    <property type="entry name" value="PROTEIN_KINASE_ST"/>
    <property type="match status" value="1"/>
</dbReference>
<evidence type="ECO:0000256" key="3">
    <source>
        <dbReference type="ARBA" id="ARBA00022679"/>
    </source>
</evidence>
<dbReference type="OrthoDB" id="4119926at2759"/>
<dbReference type="GO" id="GO:0050684">
    <property type="term" value="P:regulation of mRNA processing"/>
    <property type="evidence" value="ECO:0007669"/>
    <property type="project" value="TreeGrafter"/>
</dbReference>
<dbReference type="InterPro" id="IPR008271">
    <property type="entry name" value="Ser/Thr_kinase_AS"/>
</dbReference>
<evidence type="ECO:0000256" key="2">
    <source>
        <dbReference type="ARBA" id="ARBA00022527"/>
    </source>
</evidence>
<dbReference type="VEuPathDB" id="FungiDB:PV08_05715"/>
<dbReference type="Gene3D" id="3.30.200.20">
    <property type="entry name" value="Phosphorylase Kinase, domain 1"/>
    <property type="match status" value="1"/>
</dbReference>
<keyword evidence="3" id="KW-0808">Transferase</keyword>
<dbReference type="InterPro" id="IPR000719">
    <property type="entry name" value="Prot_kinase_dom"/>
</dbReference>
<dbReference type="GeneID" id="27332798"/>
<evidence type="ECO:0000256" key="1">
    <source>
        <dbReference type="ARBA" id="ARBA00012513"/>
    </source>
</evidence>
<evidence type="ECO:0000256" key="4">
    <source>
        <dbReference type="ARBA" id="ARBA00022741"/>
    </source>
</evidence>
<dbReference type="InterPro" id="IPR051334">
    <property type="entry name" value="SRPK"/>
</dbReference>
<dbReference type="Gene3D" id="1.10.510.10">
    <property type="entry name" value="Transferase(Phosphotransferase) domain 1"/>
    <property type="match status" value="1"/>
</dbReference>
<dbReference type="Pfam" id="PF00069">
    <property type="entry name" value="Pkinase"/>
    <property type="match status" value="1"/>
</dbReference>
<dbReference type="EMBL" id="KN847495">
    <property type="protein sequence ID" value="KIW15666.1"/>
    <property type="molecule type" value="Genomic_DNA"/>
</dbReference>
<keyword evidence="11" id="KW-1185">Reference proteome</keyword>
<evidence type="ECO:0000256" key="5">
    <source>
        <dbReference type="ARBA" id="ARBA00022777"/>
    </source>
</evidence>
<proteinExistence type="predicted"/>
<comment type="catalytic activity">
    <reaction evidence="8">
        <text>L-seryl-[protein] + ATP = O-phospho-L-seryl-[protein] + ADP + H(+)</text>
        <dbReference type="Rhea" id="RHEA:17989"/>
        <dbReference type="Rhea" id="RHEA-COMP:9863"/>
        <dbReference type="Rhea" id="RHEA-COMP:11604"/>
        <dbReference type="ChEBI" id="CHEBI:15378"/>
        <dbReference type="ChEBI" id="CHEBI:29999"/>
        <dbReference type="ChEBI" id="CHEBI:30616"/>
        <dbReference type="ChEBI" id="CHEBI:83421"/>
        <dbReference type="ChEBI" id="CHEBI:456216"/>
        <dbReference type="EC" id="2.7.11.1"/>
    </reaction>
</comment>